<dbReference type="InterPro" id="IPR035906">
    <property type="entry name" value="MetI-like_sf"/>
</dbReference>
<evidence type="ECO:0000256" key="4">
    <source>
        <dbReference type="ARBA" id="ARBA00022692"/>
    </source>
</evidence>
<evidence type="ECO:0000313" key="9">
    <source>
        <dbReference type="EMBL" id="SFL46567.1"/>
    </source>
</evidence>
<feature type="transmembrane region" description="Helical" evidence="7">
    <location>
        <begin position="246"/>
        <end position="267"/>
    </location>
</feature>
<dbReference type="Gene3D" id="1.10.3720.10">
    <property type="entry name" value="MetI-like"/>
    <property type="match status" value="1"/>
</dbReference>
<feature type="transmembrane region" description="Helical" evidence="7">
    <location>
        <begin position="80"/>
        <end position="99"/>
    </location>
</feature>
<dbReference type="STRING" id="29563.SAMN02983006_01222"/>
<organism evidence="9 10">
    <name type="scientific">Halanaerobium salsuginis</name>
    <dbReference type="NCBI Taxonomy" id="29563"/>
    <lineage>
        <taxon>Bacteria</taxon>
        <taxon>Bacillati</taxon>
        <taxon>Bacillota</taxon>
        <taxon>Clostridia</taxon>
        <taxon>Halanaerobiales</taxon>
        <taxon>Halanaerobiaceae</taxon>
        <taxon>Halanaerobium</taxon>
    </lineage>
</organism>
<dbReference type="OrthoDB" id="9787837at2"/>
<dbReference type="PANTHER" id="PTHR43744">
    <property type="entry name" value="ABC TRANSPORTER PERMEASE PROTEIN MG189-RELATED-RELATED"/>
    <property type="match status" value="1"/>
</dbReference>
<proteinExistence type="inferred from homology"/>
<dbReference type="EMBL" id="FOTI01000013">
    <property type="protein sequence ID" value="SFL46567.1"/>
    <property type="molecule type" value="Genomic_DNA"/>
</dbReference>
<dbReference type="SUPFAM" id="SSF161098">
    <property type="entry name" value="MetI-like"/>
    <property type="match status" value="1"/>
</dbReference>
<keyword evidence="2 7" id="KW-0813">Transport</keyword>
<dbReference type="GO" id="GO:0005886">
    <property type="term" value="C:plasma membrane"/>
    <property type="evidence" value="ECO:0007669"/>
    <property type="project" value="UniProtKB-SubCell"/>
</dbReference>
<dbReference type="GO" id="GO:0055085">
    <property type="term" value="P:transmembrane transport"/>
    <property type="evidence" value="ECO:0007669"/>
    <property type="project" value="InterPro"/>
</dbReference>
<keyword evidence="10" id="KW-1185">Reference proteome</keyword>
<dbReference type="PROSITE" id="PS50928">
    <property type="entry name" value="ABC_TM1"/>
    <property type="match status" value="1"/>
</dbReference>
<keyword evidence="3" id="KW-1003">Cell membrane</keyword>
<keyword evidence="9" id="KW-0762">Sugar transport</keyword>
<feature type="transmembrane region" description="Helical" evidence="7">
    <location>
        <begin position="147"/>
        <end position="166"/>
    </location>
</feature>
<gene>
    <name evidence="9" type="ORF">SAMN02983006_01222</name>
</gene>
<dbReference type="CDD" id="cd06261">
    <property type="entry name" value="TM_PBP2"/>
    <property type="match status" value="1"/>
</dbReference>
<comment type="subcellular location">
    <subcellularLocation>
        <location evidence="1 7">Cell membrane</location>
        <topology evidence="1 7">Multi-pass membrane protein</topology>
    </subcellularLocation>
</comment>
<feature type="domain" description="ABC transmembrane type-1" evidence="8">
    <location>
        <begin position="76"/>
        <end position="267"/>
    </location>
</feature>
<name>A0A1I4HXQ4_9FIRM</name>
<evidence type="ECO:0000256" key="1">
    <source>
        <dbReference type="ARBA" id="ARBA00004651"/>
    </source>
</evidence>
<keyword evidence="5 7" id="KW-1133">Transmembrane helix</keyword>
<evidence type="ECO:0000259" key="8">
    <source>
        <dbReference type="PROSITE" id="PS50928"/>
    </source>
</evidence>
<keyword evidence="4 7" id="KW-0812">Transmembrane</keyword>
<keyword evidence="6 7" id="KW-0472">Membrane</keyword>
<evidence type="ECO:0000256" key="3">
    <source>
        <dbReference type="ARBA" id="ARBA00022475"/>
    </source>
</evidence>
<feature type="transmembrane region" description="Helical" evidence="7">
    <location>
        <begin position="14"/>
        <end position="35"/>
    </location>
</feature>
<dbReference type="Proteomes" id="UP000199006">
    <property type="component" value="Unassembled WGS sequence"/>
</dbReference>
<dbReference type="RefSeq" id="WP_089861050.1">
    <property type="nucleotide sequence ID" value="NZ_FOTI01000013.1"/>
</dbReference>
<accession>A0A1I4HXQ4</accession>
<reference evidence="9 10" key="1">
    <citation type="submission" date="2016-10" db="EMBL/GenBank/DDBJ databases">
        <authorList>
            <person name="de Groot N.N."/>
        </authorList>
    </citation>
    <scope>NUCLEOTIDE SEQUENCE [LARGE SCALE GENOMIC DNA]</scope>
    <source>
        <strain evidence="9 10">ATCC 51327</strain>
    </source>
</reference>
<evidence type="ECO:0000313" key="10">
    <source>
        <dbReference type="Proteomes" id="UP000199006"/>
    </source>
</evidence>
<evidence type="ECO:0000256" key="2">
    <source>
        <dbReference type="ARBA" id="ARBA00022448"/>
    </source>
</evidence>
<dbReference type="AlphaFoldDB" id="A0A1I4HXQ4"/>
<feature type="transmembrane region" description="Helical" evidence="7">
    <location>
        <begin position="187"/>
        <end position="210"/>
    </location>
</feature>
<sequence length="282" mass="31977">MNLTFSQKEKLKNILFQVCVGLFCLVMLYPLLWMVSGSLKSSGNALSATLLPDAFRFQNYLEGWKGFGGVSFATFFRNSLFISGSATIGQIVLAAFSAFGFTRTRFIGQKFWFAIMIATVLVPMQILRIPQYIMFNNWGWVGSYLPVILPQMLPVPFFTFLMVQFIRGIPSELDEAAEIDGCSKFGTFFKIILPNLKPVLVTAGIFRFYWSWNDFMTPLLYLQNVTKYPVSIALKMFSDPNAVTNWGAMFAMTFLSILPTMIIFIFFQRYLIDGVSFSGLKG</sequence>
<comment type="similarity">
    <text evidence="7">Belongs to the binding-protein-dependent transport system permease family.</text>
</comment>
<feature type="transmembrane region" description="Helical" evidence="7">
    <location>
        <begin position="111"/>
        <end position="127"/>
    </location>
</feature>
<protein>
    <submittedName>
        <fullName evidence="9">Multiple sugar transport system permease protein</fullName>
    </submittedName>
</protein>
<evidence type="ECO:0000256" key="6">
    <source>
        <dbReference type="ARBA" id="ARBA00023136"/>
    </source>
</evidence>
<evidence type="ECO:0000256" key="7">
    <source>
        <dbReference type="RuleBase" id="RU363032"/>
    </source>
</evidence>
<dbReference type="InterPro" id="IPR000515">
    <property type="entry name" value="MetI-like"/>
</dbReference>
<dbReference type="PANTHER" id="PTHR43744:SF6">
    <property type="entry name" value="ABC TRANSPORTER PERMEASE PROTEIN YESQ-RELATED"/>
    <property type="match status" value="1"/>
</dbReference>
<evidence type="ECO:0000256" key="5">
    <source>
        <dbReference type="ARBA" id="ARBA00022989"/>
    </source>
</evidence>
<dbReference type="Pfam" id="PF00528">
    <property type="entry name" value="BPD_transp_1"/>
    <property type="match status" value="1"/>
</dbReference>